<feature type="compositionally biased region" description="Basic and acidic residues" evidence="2">
    <location>
        <begin position="116"/>
        <end position="125"/>
    </location>
</feature>
<dbReference type="PANTHER" id="PTHR35174">
    <property type="entry name" value="BLL7171 PROTEIN-RELATED"/>
    <property type="match status" value="1"/>
</dbReference>
<keyword evidence="5" id="KW-1185">Reference proteome</keyword>
<proteinExistence type="inferred from homology"/>
<dbReference type="EMBL" id="JADDIV010000004">
    <property type="protein sequence ID" value="MBE7368989.1"/>
    <property type="molecule type" value="Genomic_DNA"/>
</dbReference>
<evidence type="ECO:0000313" key="5">
    <source>
        <dbReference type="Proteomes" id="UP000806285"/>
    </source>
</evidence>
<evidence type="ECO:0000256" key="1">
    <source>
        <dbReference type="ARBA" id="ARBA00007689"/>
    </source>
</evidence>
<feature type="domain" description="YCII-related" evidence="3">
    <location>
        <begin position="22"/>
        <end position="114"/>
    </location>
</feature>
<dbReference type="SUPFAM" id="SSF54909">
    <property type="entry name" value="Dimeric alpha+beta barrel"/>
    <property type="match status" value="1"/>
</dbReference>
<evidence type="ECO:0000259" key="3">
    <source>
        <dbReference type="Pfam" id="PF03795"/>
    </source>
</evidence>
<name>A0ABR9S7E9_9BURK</name>
<accession>A0ABR9S7E9</accession>
<dbReference type="Proteomes" id="UP000806285">
    <property type="component" value="Unassembled WGS sequence"/>
</dbReference>
<dbReference type="PANTHER" id="PTHR35174:SF3">
    <property type="entry name" value="BLL7171 PROTEIN"/>
    <property type="match status" value="1"/>
</dbReference>
<comment type="similarity">
    <text evidence="1">Belongs to the YciI family.</text>
</comment>
<sequence length="136" mass="14892">MTNPPSSKEFLLLSRGQWDADKSPQEIQAAIDAFYAWHETLVARGQFRPGQRLAKASRLVTRSGILDGPFAEAKEVVGGYWFVLAGSLDEAARIAADNPCLACGLAFEIRPIEPEKASAYRESNETPRQAAASRQL</sequence>
<evidence type="ECO:0000313" key="4">
    <source>
        <dbReference type="EMBL" id="MBE7368989.1"/>
    </source>
</evidence>
<feature type="region of interest" description="Disordered" evidence="2">
    <location>
        <begin position="116"/>
        <end position="136"/>
    </location>
</feature>
<evidence type="ECO:0000256" key="2">
    <source>
        <dbReference type="SAM" id="MobiDB-lite"/>
    </source>
</evidence>
<gene>
    <name evidence="4" type="ORF">IM787_15610</name>
</gene>
<dbReference type="Pfam" id="PF03795">
    <property type="entry name" value="YCII"/>
    <property type="match status" value="1"/>
</dbReference>
<comment type="caution">
    <text evidence="4">The sequence shown here is derived from an EMBL/GenBank/DDBJ whole genome shotgun (WGS) entry which is preliminary data.</text>
</comment>
<reference evidence="4 5" key="1">
    <citation type="submission" date="2020-10" db="EMBL/GenBank/DDBJ databases">
        <title>Ramlibacter sp. HM2 16S ribosomal RNA gene Genome sequencing and assembly.</title>
        <authorList>
            <person name="Kang M."/>
        </authorList>
    </citation>
    <scope>NUCLEOTIDE SEQUENCE [LARGE SCALE GENOMIC DNA]</scope>
    <source>
        <strain evidence="4 5">HM2</strain>
    </source>
</reference>
<organism evidence="4 5">
    <name type="scientific">Ramlibacter pallidus</name>
    <dbReference type="NCBI Taxonomy" id="2780087"/>
    <lineage>
        <taxon>Bacteria</taxon>
        <taxon>Pseudomonadati</taxon>
        <taxon>Pseudomonadota</taxon>
        <taxon>Betaproteobacteria</taxon>
        <taxon>Burkholderiales</taxon>
        <taxon>Comamonadaceae</taxon>
        <taxon>Ramlibacter</taxon>
    </lineage>
</organism>
<protein>
    <recommendedName>
        <fullName evidence="3">YCII-related domain-containing protein</fullName>
    </recommendedName>
</protein>
<dbReference type="Gene3D" id="3.30.70.1060">
    <property type="entry name" value="Dimeric alpha+beta barrel"/>
    <property type="match status" value="1"/>
</dbReference>
<dbReference type="InterPro" id="IPR011008">
    <property type="entry name" value="Dimeric_a/b-barrel"/>
</dbReference>
<dbReference type="InterPro" id="IPR005545">
    <property type="entry name" value="YCII"/>
</dbReference>